<reference evidence="2" key="1">
    <citation type="journal article" date="2019" name="Int. J. Syst. Evol. Microbiol.">
        <title>The Global Catalogue of Microorganisms (GCM) 10K type strain sequencing project: providing services to taxonomists for standard genome sequencing and annotation.</title>
        <authorList>
            <consortium name="The Broad Institute Genomics Platform"/>
            <consortium name="The Broad Institute Genome Sequencing Center for Infectious Disease"/>
            <person name="Wu L."/>
            <person name="Ma J."/>
        </authorList>
    </citation>
    <scope>NUCLEOTIDE SEQUENCE [LARGE SCALE GENOMIC DNA]</scope>
    <source>
        <strain evidence="2">JCM 32206</strain>
    </source>
</reference>
<dbReference type="Pfam" id="PF20341">
    <property type="entry name" value="DUF6636"/>
    <property type="match status" value="1"/>
</dbReference>
<name>A0ABP8PEW9_9NOCA</name>
<dbReference type="Proteomes" id="UP001501183">
    <property type="component" value="Unassembled WGS sequence"/>
</dbReference>
<evidence type="ECO:0000313" key="2">
    <source>
        <dbReference type="Proteomes" id="UP001501183"/>
    </source>
</evidence>
<comment type="caution">
    <text evidence="1">The sequence shown here is derived from an EMBL/GenBank/DDBJ whole genome shotgun (WGS) entry which is preliminary data.</text>
</comment>
<proteinExistence type="predicted"/>
<dbReference type="EMBL" id="BAABFB010000063">
    <property type="protein sequence ID" value="GAA4485626.1"/>
    <property type="molecule type" value="Genomic_DNA"/>
</dbReference>
<keyword evidence="2" id="KW-1185">Reference proteome</keyword>
<evidence type="ECO:0000313" key="1">
    <source>
        <dbReference type="EMBL" id="GAA4485626.1"/>
    </source>
</evidence>
<dbReference type="InterPro" id="IPR046576">
    <property type="entry name" value="DUF6636"/>
</dbReference>
<protein>
    <submittedName>
        <fullName evidence="1">Uncharacterized protein</fullName>
    </submittedName>
</protein>
<sequence length="99" mass="10273">MPTRTEAGCQGVTTPVPPRPESCMVDWGSGIRVTGTARAEFLCAGGLVYTSGGVDAVLPVGQKVASFGFTCTSEANGITCRKDDTGHGFRIATNSNEVF</sequence>
<accession>A0ABP8PEW9</accession>
<organism evidence="1 2">
    <name type="scientific">Rhodococcus olei</name>
    <dbReference type="NCBI Taxonomy" id="2161675"/>
    <lineage>
        <taxon>Bacteria</taxon>
        <taxon>Bacillati</taxon>
        <taxon>Actinomycetota</taxon>
        <taxon>Actinomycetes</taxon>
        <taxon>Mycobacteriales</taxon>
        <taxon>Nocardiaceae</taxon>
        <taxon>Rhodococcus</taxon>
    </lineage>
</organism>
<gene>
    <name evidence="1" type="ORF">GCM10023094_40740</name>
</gene>